<dbReference type="EMBL" id="AJJH01000111">
    <property type="protein sequence ID" value="EID78177.1"/>
    <property type="molecule type" value="Genomic_DNA"/>
</dbReference>
<organism evidence="1 2">
    <name type="scientific">Rhodococcus opacus RKJ300 = JCM 13270</name>
    <dbReference type="NCBI Taxonomy" id="1165867"/>
    <lineage>
        <taxon>Bacteria</taxon>
        <taxon>Bacillati</taxon>
        <taxon>Actinomycetota</taxon>
        <taxon>Actinomycetes</taxon>
        <taxon>Mycobacteriales</taxon>
        <taxon>Nocardiaceae</taxon>
        <taxon>Rhodococcus</taxon>
    </lineage>
</organism>
<accession>I0WP61</accession>
<protein>
    <submittedName>
        <fullName evidence="1">Zn-containing alcohol dehdyrogenase</fullName>
    </submittedName>
</protein>
<name>I0WP61_RHOOP</name>
<reference evidence="1 2" key="1">
    <citation type="journal article" date="2012" name="J. Bacteriol.">
        <title>Draft genome sequence of the nitrophenol-degrading actinomycete Rhodococcus imtechensis RKJ300.</title>
        <authorList>
            <person name="Vikram S."/>
            <person name="Kumar S."/>
            <person name="Subramanian S."/>
            <person name="Raghava G.P."/>
        </authorList>
    </citation>
    <scope>NUCLEOTIDE SEQUENCE [LARGE SCALE GENOMIC DNA]</scope>
    <source>
        <strain evidence="1 2">RKJ300</strain>
    </source>
</reference>
<gene>
    <name evidence="1" type="ORF">W59_19958</name>
</gene>
<evidence type="ECO:0000313" key="1">
    <source>
        <dbReference type="EMBL" id="EID78177.1"/>
    </source>
</evidence>
<sequence>ESGYQHFDARDDGWTKVVLHP</sequence>
<feature type="non-terminal residue" evidence="1">
    <location>
        <position position="1"/>
    </location>
</feature>
<dbReference type="AlphaFoldDB" id="I0WP61"/>
<comment type="caution">
    <text evidence="1">The sequence shown here is derived from an EMBL/GenBank/DDBJ whole genome shotgun (WGS) entry which is preliminary data.</text>
</comment>
<evidence type="ECO:0000313" key="2">
    <source>
        <dbReference type="Proteomes" id="UP000006447"/>
    </source>
</evidence>
<dbReference type="Proteomes" id="UP000006447">
    <property type="component" value="Unassembled WGS sequence"/>
</dbReference>
<proteinExistence type="predicted"/>